<dbReference type="PANTHER" id="PTHR11545:SF2">
    <property type="entry name" value="LARGE RIBOSOMAL SUBUNIT PROTEIN UL13M"/>
    <property type="match status" value="1"/>
</dbReference>
<dbReference type="SUPFAM" id="SSF52161">
    <property type="entry name" value="Ribosomal protein L13"/>
    <property type="match status" value="1"/>
</dbReference>
<dbReference type="CDD" id="cd00392">
    <property type="entry name" value="Ribosomal_L13"/>
    <property type="match status" value="1"/>
</dbReference>
<name>A0A835XTK8_9CHLO</name>
<evidence type="ECO:0000313" key="5">
    <source>
        <dbReference type="Proteomes" id="UP000612055"/>
    </source>
</evidence>
<dbReference type="GO" id="GO:0003729">
    <property type="term" value="F:mRNA binding"/>
    <property type="evidence" value="ECO:0007669"/>
    <property type="project" value="TreeGrafter"/>
</dbReference>
<evidence type="ECO:0000256" key="2">
    <source>
        <dbReference type="ARBA" id="ARBA00022980"/>
    </source>
</evidence>
<accession>A0A835XTK8</accession>
<protein>
    <recommendedName>
        <fullName evidence="6">Ribosomal protein L13</fullName>
    </recommendedName>
</protein>
<evidence type="ECO:0000256" key="3">
    <source>
        <dbReference type="ARBA" id="ARBA00023274"/>
    </source>
</evidence>
<dbReference type="GO" id="GO:0003735">
    <property type="term" value="F:structural constituent of ribosome"/>
    <property type="evidence" value="ECO:0007669"/>
    <property type="project" value="InterPro"/>
</dbReference>
<dbReference type="HAMAP" id="MF_01366">
    <property type="entry name" value="Ribosomal_uL13"/>
    <property type="match status" value="1"/>
</dbReference>
<dbReference type="GO" id="GO:0017148">
    <property type="term" value="P:negative regulation of translation"/>
    <property type="evidence" value="ECO:0007669"/>
    <property type="project" value="TreeGrafter"/>
</dbReference>
<dbReference type="InterPro" id="IPR036899">
    <property type="entry name" value="Ribosomal_uL13_sf"/>
</dbReference>
<sequence length="225" mass="25122">MSRASEAIKHLKDLQHINLEGLRFRLVDAKGQVVGRLANQISIVLQGKDKPTYNPKKEEGDVVVVVNAAHVHLTHDKWDTKLYRWHTGYPGGLRARTAREQWEKDPRQLLLNAVSGMLPKNKSREARMDKLKVFAEEEHPFEGFPLVPLLPRPRRLQDRGLGWAVPQGFEPANPERYAFRLRTSAPLQQALAGGAGRPLVGVEDLLTEDERAALAALAAGKAKQG</sequence>
<proteinExistence type="inferred from homology"/>
<dbReference type="Pfam" id="PF00572">
    <property type="entry name" value="Ribosomal_L13"/>
    <property type="match status" value="1"/>
</dbReference>
<comment type="similarity">
    <text evidence="1">Belongs to the universal ribosomal protein uL13 family.</text>
</comment>
<organism evidence="4 5">
    <name type="scientific">Edaphochlamys debaryana</name>
    <dbReference type="NCBI Taxonomy" id="47281"/>
    <lineage>
        <taxon>Eukaryota</taxon>
        <taxon>Viridiplantae</taxon>
        <taxon>Chlorophyta</taxon>
        <taxon>core chlorophytes</taxon>
        <taxon>Chlorophyceae</taxon>
        <taxon>CS clade</taxon>
        <taxon>Chlamydomonadales</taxon>
        <taxon>Chlamydomonadales incertae sedis</taxon>
        <taxon>Edaphochlamys</taxon>
    </lineage>
</organism>
<keyword evidence="5" id="KW-1185">Reference proteome</keyword>
<gene>
    <name evidence="4" type="ORF">HYH03_012766</name>
</gene>
<dbReference type="EMBL" id="JAEHOE010000080">
    <property type="protein sequence ID" value="KAG2488768.1"/>
    <property type="molecule type" value="Genomic_DNA"/>
</dbReference>
<keyword evidence="3" id="KW-0687">Ribonucleoprotein</keyword>
<dbReference type="OrthoDB" id="274622at2759"/>
<keyword evidence="2" id="KW-0689">Ribosomal protein</keyword>
<evidence type="ECO:0008006" key="6">
    <source>
        <dbReference type="Google" id="ProtNLM"/>
    </source>
</evidence>
<dbReference type="NCBIfam" id="TIGR01066">
    <property type="entry name" value="rplM_bact"/>
    <property type="match status" value="1"/>
</dbReference>
<evidence type="ECO:0000313" key="4">
    <source>
        <dbReference type="EMBL" id="KAG2488768.1"/>
    </source>
</evidence>
<dbReference type="InterPro" id="IPR005823">
    <property type="entry name" value="Ribosomal_uL13_bac-type"/>
</dbReference>
<dbReference type="PANTHER" id="PTHR11545">
    <property type="entry name" value="RIBOSOMAL PROTEIN L13"/>
    <property type="match status" value="1"/>
</dbReference>
<dbReference type="AlphaFoldDB" id="A0A835XTK8"/>
<dbReference type="GO" id="GO:0006412">
    <property type="term" value="P:translation"/>
    <property type="evidence" value="ECO:0007669"/>
    <property type="project" value="InterPro"/>
</dbReference>
<evidence type="ECO:0000256" key="1">
    <source>
        <dbReference type="ARBA" id="ARBA00006227"/>
    </source>
</evidence>
<dbReference type="GO" id="GO:0005762">
    <property type="term" value="C:mitochondrial large ribosomal subunit"/>
    <property type="evidence" value="ECO:0007669"/>
    <property type="project" value="TreeGrafter"/>
</dbReference>
<reference evidence="4" key="1">
    <citation type="journal article" date="2020" name="bioRxiv">
        <title>Comparative genomics of Chlamydomonas.</title>
        <authorList>
            <person name="Craig R.J."/>
            <person name="Hasan A.R."/>
            <person name="Ness R.W."/>
            <person name="Keightley P.D."/>
        </authorList>
    </citation>
    <scope>NUCLEOTIDE SEQUENCE</scope>
    <source>
        <strain evidence="4">CCAP 11/70</strain>
    </source>
</reference>
<dbReference type="InterPro" id="IPR005822">
    <property type="entry name" value="Ribosomal_uL13"/>
</dbReference>
<dbReference type="Gene3D" id="3.90.1180.10">
    <property type="entry name" value="Ribosomal protein L13"/>
    <property type="match status" value="1"/>
</dbReference>
<comment type="caution">
    <text evidence="4">The sequence shown here is derived from an EMBL/GenBank/DDBJ whole genome shotgun (WGS) entry which is preliminary data.</text>
</comment>
<dbReference type="Proteomes" id="UP000612055">
    <property type="component" value="Unassembled WGS sequence"/>
</dbReference>